<keyword evidence="7" id="KW-0131">Cell cycle</keyword>
<feature type="domain" description="Shugoshin C-terminal" evidence="11">
    <location>
        <begin position="423"/>
        <end position="445"/>
    </location>
</feature>
<evidence type="ECO:0000256" key="3">
    <source>
        <dbReference type="ARBA" id="ARBA00022454"/>
    </source>
</evidence>
<feature type="region of interest" description="Disordered" evidence="10">
    <location>
        <begin position="115"/>
        <end position="148"/>
    </location>
</feature>
<dbReference type="Pfam" id="PF07558">
    <property type="entry name" value="Shugoshin_N"/>
    <property type="match status" value="1"/>
</dbReference>
<evidence type="ECO:0000313" key="13">
    <source>
        <dbReference type="EMBL" id="KAL2837399.1"/>
    </source>
</evidence>
<evidence type="ECO:0008006" key="15">
    <source>
        <dbReference type="Google" id="ProtNLM"/>
    </source>
</evidence>
<accession>A0ABR4JBE9</accession>
<comment type="caution">
    <text evidence="13">The sequence shown here is derived from an EMBL/GenBank/DDBJ whole genome shotgun (WGS) entry which is preliminary data.</text>
</comment>
<organism evidence="13 14">
    <name type="scientific">Aspergillus pseudoustus</name>
    <dbReference type="NCBI Taxonomy" id="1810923"/>
    <lineage>
        <taxon>Eukaryota</taxon>
        <taxon>Fungi</taxon>
        <taxon>Dikarya</taxon>
        <taxon>Ascomycota</taxon>
        <taxon>Pezizomycotina</taxon>
        <taxon>Eurotiomycetes</taxon>
        <taxon>Eurotiomycetidae</taxon>
        <taxon>Eurotiales</taxon>
        <taxon>Aspergillaceae</taxon>
        <taxon>Aspergillus</taxon>
        <taxon>Aspergillus subgen. Nidulantes</taxon>
    </lineage>
</organism>
<proteinExistence type="inferred from homology"/>
<feature type="region of interest" description="Disordered" evidence="10">
    <location>
        <begin position="266"/>
        <end position="381"/>
    </location>
</feature>
<dbReference type="EMBL" id="JBFXLU010000161">
    <property type="protein sequence ID" value="KAL2837399.1"/>
    <property type="molecule type" value="Genomic_DNA"/>
</dbReference>
<feature type="compositionally biased region" description="Acidic residues" evidence="10">
    <location>
        <begin position="272"/>
        <end position="288"/>
    </location>
</feature>
<evidence type="ECO:0000313" key="14">
    <source>
        <dbReference type="Proteomes" id="UP001610446"/>
    </source>
</evidence>
<feature type="compositionally biased region" description="Basic and acidic residues" evidence="10">
    <location>
        <begin position="468"/>
        <end position="485"/>
    </location>
</feature>
<evidence type="ECO:0000259" key="12">
    <source>
        <dbReference type="Pfam" id="PF07558"/>
    </source>
</evidence>
<feature type="compositionally biased region" description="Polar residues" evidence="10">
    <location>
        <begin position="202"/>
        <end position="223"/>
    </location>
</feature>
<dbReference type="Proteomes" id="UP001610446">
    <property type="component" value="Unassembled WGS sequence"/>
</dbReference>
<gene>
    <name evidence="13" type="ORF">BJY01DRAFT_237873</name>
</gene>
<feature type="compositionally biased region" description="Low complexity" evidence="10">
    <location>
        <begin position="180"/>
        <end position="193"/>
    </location>
</feature>
<feature type="compositionally biased region" description="Basic and acidic residues" evidence="10">
    <location>
        <begin position="438"/>
        <end position="447"/>
    </location>
</feature>
<dbReference type="Pfam" id="PF07557">
    <property type="entry name" value="Shugoshin_C"/>
    <property type="match status" value="1"/>
</dbReference>
<comment type="similarity">
    <text evidence="2">Belongs to the shugoshin family.</text>
</comment>
<dbReference type="InterPro" id="IPR011515">
    <property type="entry name" value="Shugoshin_C"/>
</dbReference>
<evidence type="ECO:0000259" key="11">
    <source>
        <dbReference type="Pfam" id="PF07557"/>
    </source>
</evidence>
<keyword evidence="6 9" id="KW-0175">Coiled coil</keyword>
<evidence type="ECO:0000256" key="4">
    <source>
        <dbReference type="ARBA" id="ARBA00022618"/>
    </source>
</evidence>
<keyword evidence="14" id="KW-1185">Reference proteome</keyword>
<evidence type="ECO:0000256" key="9">
    <source>
        <dbReference type="SAM" id="Coils"/>
    </source>
</evidence>
<evidence type="ECO:0000256" key="5">
    <source>
        <dbReference type="ARBA" id="ARBA00022829"/>
    </source>
</evidence>
<name>A0ABR4JBE9_9EURO</name>
<protein>
    <recommendedName>
        <fullName evidence="15">Shugoshin</fullName>
    </recommendedName>
</protein>
<comment type="subcellular location">
    <subcellularLocation>
        <location evidence="1">Chromosome</location>
        <location evidence="1">Centromere</location>
    </subcellularLocation>
</comment>
<feature type="domain" description="Shugoshin N-terminal coiled-coil" evidence="12">
    <location>
        <begin position="17"/>
        <end position="61"/>
    </location>
</feature>
<feature type="coiled-coil region" evidence="9">
    <location>
        <begin position="39"/>
        <end position="73"/>
    </location>
</feature>
<feature type="region of interest" description="Disordered" evidence="10">
    <location>
        <begin position="178"/>
        <end position="251"/>
    </location>
</feature>
<evidence type="ECO:0000256" key="1">
    <source>
        <dbReference type="ARBA" id="ARBA00004584"/>
    </source>
</evidence>
<evidence type="ECO:0000256" key="7">
    <source>
        <dbReference type="ARBA" id="ARBA00023306"/>
    </source>
</evidence>
<evidence type="ECO:0000256" key="6">
    <source>
        <dbReference type="ARBA" id="ARBA00023054"/>
    </source>
</evidence>
<keyword evidence="5" id="KW-0159">Chromosome partition</keyword>
<keyword evidence="4" id="KW-0132">Cell division</keyword>
<reference evidence="13 14" key="1">
    <citation type="submission" date="2024-07" db="EMBL/GenBank/DDBJ databases">
        <title>Section-level genome sequencing and comparative genomics of Aspergillus sections Usti and Cavernicolus.</title>
        <authorList>
            <consortium name="Lawrence Berkeley National Laboratory"/>
            <person name="Nybo J.L."/>
            <person name="Vesth T.C."/>
            <person name="Theobald S."/>
            <person name="Frisvad J.C."/>
            <person name="Larsen T.O."/>
            <person name="Kjaerboelling I."/>
            <person name="Rothschild-Mancinelli K."/>
            <person name="Lyhne E.K."/>
            <person name="Kogle M.E."/>
            <person name="Barry K."/>
            <person name="Clum A."/>
            <person name="Na H."/>
            <person name="Ledsgaard L."/>
            <person name="Lin J."/>
            <person name="Lipzen A."/>
            <person name="Kuo A."/>
            <person name="Riley R."/>
            <person name="Mondo S."/>
            <person name="Labutti K."/>
            <person name="Haridas S."/>
            <person name="Pangalinan J."/>
            <person name="Salamov A.A."/>
            <person name="Simmons B.A."/>
            <person name="Magnuson J.K."/>
            <person name="Chen J."/>
            <person name="Drula E."/>
            <person name="Henrissat B."/>
            <person name="Wiebenga A."/>
            <person name="Lubbers R.J."/>
            <person name="Gomes A.C."/>
            <person name="Makela M.R."/>
            <person name="Stajich J."/>
            <person name="Grigoriev I.V."/>
            <person name="Mortensen U.H."/>
            <person name="De Vries R.P."/>
            <person name="Baker S.E."/>
            <person name="Andersen M.R."/>
        </authorList>
    </citation>
    <scope>NUCLEOTIDE SEQUENCE [LARGE SCALE GENOMIC DNA]</scope>
    <source>
        <strain evidence="13 14">CBS 123904</strain>
    </source>
</reference>
<sequence>MARLNETTAAAEPIEILKRRFVRQNREIARVNSIQSLRIRGLESEVSHLLSENVSLREQVITLTHELERFEAAKTLRDGVYDIKSRLDSKLVELSSLVTELGSLPRQYSKATHEILEPEFESTTKRHSRKSSSINQVSSADPQPNLDFEASGRLPVILEDKYYPRRTLEAREIQQLANDVSEVPSSPVSGPPGHSAEHDDPPTTTQSDVTDTHASQDYATQEHSLPPNLETRRKKKAYSVMMGEDRTSEESISLLDSKFVRKCGAKRKFSAEDEESLFESAPAEDDGFEFTRPVHSPREPASKSDQSPAKRRPQSRVETTCIGQPKRKALEPKTTNISIASPAKPSGVSNSDKPPNLATPGGNENPHPILGKYTSPKKRIPPIYERVNAIYDNHERKTAIQIGQPPQDVDHDVPTVTDLTNTRPSRRQRAVVSYTEPNLRDKMRRSTNELGPAVGRDNSRRSSSQTEAVREQRSKDANTQRDRKSGVTSGEPDASGTLECHSQRHLNIISRRTPKTSSQALDDDVNIAREGLGPAVSLERSGEELDNHSGTGSPSVEASHNEMQMCMSMQQGTSIVVDHVALGTGKKSRRHSSIARTSGRGTTHKFPTCALDLKVEGNGLAAVHEAENSYVANDSYGDPSFLTGSREVTRGQRVAARRRSMML</sequence>
<dbReference type="InterPro" id="IPR011516">
    <property type="entry name" value="Shugoshin_N"/>
</dbReference>
<keyword evidence="3" id="KW-0158">Chromosome</keyword>
<evidence type="ECO:0000256" key="2">
    <source>
        <dbReference type="ARBA" id="ARBA00010845"/>
    </source>
</evidence>
<feature type="region of interest" description="Disordered" evidence="10">
    <location>
        <begin position="401"/>
        <end position="527"/>
    </location>
</feature>
<evidence type="ECO:0000256" key="8">
    <source>
        <dbReference type="ARBA" id="ARBA00023328"/>
    </source>
</evidence>
<evidence type="ECO:0000256" key="10">
    <source>
        <dbReference type="SAM" id="MobiDB-lite"/>
    </source>
</evidence>
<keyword evidence="8" id="KW-0137">Centromere</keyword>